<dbReference type="PRINTS" id="PR01490">
    <property type="entry name" value="RTXTOXIND"/>
</dbReference>
<organism evidence="8 9">
    <name type="scientific">Szabonella alba</name>
    <dbReference type="NCBI Taxonomy" id="2804194"/>
    <lineage>
        <taxon>Bacteria</taxon>
        <taxon>Pseudomonadati</taxon>
        <taxon>Pseudomonadota</taxon>
        <taxon>Alphaproteobacteria</taxon>
        <taxon>Rhodobacterales</taxon>
        <taxon>Paracoccaceae</taxon>
        <taxon>Szabonella</taxon>
    </lineage>
</organism>
<dbReference type="AlphaFoldDB" id="A0A8K0Y2D7"/>
<keyword evidence="2 5" id="KW-0812">Transmembrane</keyword>
<sequence length="390" mass="43827">MNRSDAFGSSHIDGSYRREVMSRARWIIRVTFLAVAIAVIWAAFAQIDKITRGDGRVIPLRRMQTIQSLEGGILSELHVKEGDIVTQGQIIATLDPTRTRAAFMATQSEIDALMAEVTRLEAEVLEKPELDFGADPTDTQRTELRLFTARRTRLQSSLVALDAERAALQEQLDITSPLAASGSVSRMDMLRLRQSLAEIDGRINEARNGYVQDAYRDLAERRARMLSLQQEVLRKEDEFLRTVVRSPVEGRINNIAITTLGGVVRPGEAIMEITPIDDQLLIETKVLPRDVAFIAPDMPASVKITAYDFAVYGDLRGTVTQISEDTVEEDTPTGKQDFYRVMVQTERSYLERFGEQFPIRPGMVAQVDIESGKQSILSYLTRPLLRARLR</sequence>
<dbReference type="InterPro" id="IPR058982">
    <property type="entry name" value="Beta-barrel_AprE"/>
</dbReference>
<comment type="subcellular location">
    <subcellularLocation>
        <location evidence="1">Membrane</location>
        <topology evidence="1">Single-pass membrane protein</topology>
    </subcellularLocation>
</comment>
<dbReference type="InterPro" id="IPR050739">
    <property type="entry name" value="MFP"/>
</dbReference>
<evidence type="ECO:0000313" key="9">
    <source>
        <dbReference type="Proteomes" id="UP000648908"/>
    </source>
</evidence>
<evidence type="ECO:0000313" key="8">
    <source>
        <dbReference type="EMBL" id="MBL4919413.1"/>
    </source>
</evidence>
<dbReference type="Gene3D" id="2.40.30.170">
    <property type="match status" value="1"/>
</dbReference>
<accession>A0A8K0Y2D7</accession>
<reference evidence="8" key="1">
    <citation type="submission" date="2021-01" db="EMBL/GenBank/DDBJ databases">
        <title>Tabrizicola alba sp. nov. a motile alkaliphilic bacterium isolated from a soda lake.</title>
        <authorList>
            <person name="Szuroczki S."/>
            <person name="Abbaszade G."/>
            <person name="Schumann P."/>
            <person name="Toth E."/>
        </authorList>
    </citation>
    <scope>NUCLEOTIDE SEQUENCE</scope>
    <source>
        <strain evidence="8">DMG-N-6</strain>
    </source>
</reference>
<proteinExistence type="predicted"/>
<evidence type="ECO:0000259" key="7">
    <source>
        <dbReference type="Pfam" id="PF26002"/>
    </source>
</evidence>
<feature type="domain" description="AprE-like beta-barrel" evidence="7">
    <location>
        <begin position="280"/>
        <end position="371"/>
    </location>
</feature>
<feature type="domain" description="Multidrug resistance protein MdtA-like barrel-sandwich hybrid" evidence="6">
    <location>
        <begin position="66"/>
        <end position="269"/>
    </location>
</feature>
<protein>
    <submittedName>
        <fullName evidence="8">HlyD family efflux transporter periplasmic adaptor subunit</fullName>
    </submittedName>
</protein>
<dbReference type="EMBL" id="JAESVN010000025">
    <property type="protein sequence ID" value="MBL4919413.1"/>
    <property type="molecule type" value="Genomic_DNA"/>
</dbReference>
<evidence type="ECO:0000256" key="5">
    <source>
        <dbReference type="SAM" id="Phobius"/>
    </source>
</evidence>
<name>A0A8K0Y2D7_9RHOB</name>
<keyword evidence="3 5" id="KW-1133">Transmembrane helix</keyword>
<dbReference type="Proteomes" id="UP000648908">
    <property type="component" value="Unassembled WGS sequence"/>
</dbReference>
<keyword evidence="4 5" id="KW-0472">Membrane</keyword>
<evidence type="ECO:0000256" key="2">
    <source>
        <dbReference type="ARBA" id="ARBA00022692"/>
    </source>
</evidence>
<gene>
    <name evidence="8" type="ORF">JL811_19575</name>
</gene>
<evidence type="ECO:0000256" key="3">
    <source>
        <dbReference type="ARBA" id="ARBA00022989"/>
    </source>
</evidence>
<dbReference type="SUPFAM" id="SSF56954">
    <property type="entry name" value="Outer membrane efflux proteins (OEP)"/>
    <property type="match status" value="1"/>
</dbReference>
<keyword evidence="9" id="KW-1185">Reference proteome</keyword>
<dbReference type="GO" id="GO:0016020">
    <property type="term" value="C:membrane"/>
    <property type="evidence" value="ECO:0007669"/>
    <property type="project" value="UniProtKB-SubCell"/>
</dbReference>
<evidence type="ECO:0000256" key="1">
    <source>
        <dbReference type="ARBA" id="ARBA00004167"/>
    </source>
</evidence>
<dbReference type="Gene3D" id="2.40.50.100">
    <property type="match status" value="1"/>
</dbReference>
<dbReference type="RefSeq" id="WP_202690392.1">
    <property type="nucleotide sequence ID" value="NZ_JAESVN010000025.1"/>
</dbReference>
<dbReference type="Pfam" id="PF26002">
    <property type="entry name" value="Beta-barrel_AprE"/>
    <property type="match status" value="1"/>
</dbReference>
<evidence type="ECO:0000256" key="4">
    <source>
        <dbReference type="ARBA" id="ARBA00023136"/>
    </source>
</evidence>
<feature type="transmembrane region" description="Helical" evidence="5">
    <location>
        <begin position="26"/>
        <end position="44"/>
    </location>
</feature>
<dbReference type="SUPFAM" id="SSF111369">
    <property type="entry name" value="HlyD-like secretion proteins"/>
    <property type="match status" value="1"/>
</dbReference>
<dbReference type="InterPro" id="IPR058625">
    <property type="entry name" value="MdtA-like_BSH"/>
</dbReference>
<evidence type="ECO:0000259" key="6">
    <source>
        <dbReference type="Pfam" id="PF25917"/>
    </source>
</evidence>
<dbReference type="Pfam" id="PF25917">
    <property type="entry name" value="BSH_RND"/>
    <property type="match status" value="1"/>
</dbReference>
<dbReference type="PANTHER" id="PTHR30386:SF26">
    <property type="entry name" value="TRANSPORT PROTEIN COMB"/>
    <property type="match status" value="1"/>
</dbReference>
<dbReference type="PANTHER" id="PTHR30386">
    <property type="entry name" value="MEMBRANE FUSION SUBUNIT OF EMRAB-TOLC MULTIDRUG EFFLUX PUMP"/>
    <property type="match status" value="1"/>
</dbReference>
<comment type="caution">
    <text evidence="8">The sequence shown here is derived from an EMBL/GenBank/DDBJ whole genome shotgun (WGS) entry which is preliminary data.</text>
</comment>